<keyword evidence="1" id="KW-0812">Transmembrane</keyword>
<dbReference type="RefSeq" id="WP_263458251.1">
    <property type="nucleotide sequence ID" value="NZ_CAKJTJ010000017.1"/>
</dbReference>
<reference evidence="2 3" key="1">
    <citation type="submission" date="2021-10" db="EMBL/GenBank/DDBJ databases">
        <authorList>
            <person name="Criscuolo A."/>
        </authorList>
    </citation>
    <scope>NUCLEOTIDE SEQUENCE [LARGE SCALE GENOMIC DNA]</scope>
    <source>
        <strain evidence="3">CIP 111883</strain>
    </source>
</reference>
<feature type="transmembrane region" description="Helical" evidence="1">
    <location>
        <begin position="21"/>
        <end position="39"/>
    </location>
</feature>
<dbReference type="EMBL" id="CAKJTJ010000017">
    <property type="protein sequence ID" value="CAG9622155.1"/>
    <property type="molecule type" value="Genomic_DNA"/>
</dbReference>
<keyword evidence="1" id="KW-0472">Membrane</keyword>
<evidence type="ECO:0000313" key="3">
    <source>
        <dbReference type="Proteomes" id="UP000789833"/>
    </source>
</evidence>
<dbReference type="Proteomes" id="UP000789833">
    <property type="component" value="Unassembled WGS sequence"/>
</dbReference>
<keyword evidence="1" id="KW-1133">Transmembrane helix</keyword>
<sequence length="40" mass="4604">MNHHTQNEVMVEESKSFFNEFGMYGVGLAFVMTFVLMVTT</sequence>
<evidence type="ECO:0008006" key="4">
    <source>
        <dbReference type="Google" id="ProtNLM"/>
    </source>
</evidence>
<proteinExistence type="predicted"/>
<comment type="caution">
    <text evidence="2">The sequence shown here is derived from an EMBL/GenBank/DDBJ whole genome shotgun (WGS) entry which is preliminary data.</text>
</comment>
<organism evidence="2 3">
    <name type="scientific">Sutcliffiella rhizosphaerae</name>
    <dbReference type="NCBI Taxonomy" id="2880967"/>
    <lineage>
        <taxon>Bacteria</taxon>
        <taxon>Bacillati</taxon>
        <taxon>Bacillota</taxon>
        <taxon>Bacilli</taxon>
        <taxon>Bacillales</taxon>
        <taxon>Bacillaceae</taxon>
        <taxon>Sutcliffiella</taxon>
    </lineage>
</organism>
<evidence type="ECO:0000313" key="2">
    <source>
        <dbReference type="EMBL" id="CAG9622155.1"/>
    </source>
</evidence>
<name>A0ABN8AAD2_9BACI</name>
<keyword evidence="3" id="KW-1185">Reference proteome</keyword>
<gene>
    <name evidence="2" type="ORF">BACCIP111883_02946</name>
</gene>
<evidence type="ECO:0000256" key="1">
    <source>
        <dbReference type="SAM" id="Phobius"/>
    </source>
</evidence>
<protein>
    <recommendedName>
        <fullName evidence="4">Aa3-type cytochrome c oxidase subunit IV</fullName>
    </recommendedName>
</protein>
<accession>A0ABN8AAD2</accession>